<comment type="caution">
    <text evidence="2">The sequence shown here is derived from an EMBL/GenBank/DDBJ whole genome shotgun (WGS) entry which is preliminary data.</text>
</comment>
<reference evidence="2 3" key="1">
    <citation type="submission" date="2021-08" db="EMBL/GenBank/DDBJ databases">
        <title>Draft genome sequence of Spirulina subsalsa with high tolerance to salinity and hype-accumulation of phycocyanin.</title>
        <authorList>
            <person name="Pei H."/>
            <person name="Jiang L."/>
        </authorList>
    </citation>
    <scope>NUCLEOTIDE SEQUENCE [LARGE SCALE GENOMIC DNA]</scope>
    <source>
        <strain evidence="2 3">FACHB-351</strain>
    </source>
</reference>
<dbReference type="CDD" id="cd05243">
    <property type="entry name" value="SDR_a5"/>
    <property type="match status" value="1"/>
</dbReference>
<evidence type="ECO:0000313" key="3">
    <source>
        <dbReference type="Proteomes" id="UP001526426"/>
    </source>
</evidence>
<dbReference type="Pfam" id="PF13460">
    <property type="entry name" value="NAD_binding_10"/>
    <property type="match status" value="1"/>
</dbReference>
<gene>
    <name evidence="2" type="ORF">K4A83_18855</name>
</gene>
<feature type="domain" description="NAD(P)-binding" evidence="1">
    <location>
        <begin position="9"/>
        <end position="192"/>
    </location>
</feature>
<evidence type="ECO:0000259" key="1">
    <source>
        <dbReference type="Pfam" id="PF13460"/>
    </source>
</evidence>
<keyword evidence="3" id="KW-1185">Reference proteome</keyword>
<proteinExistence type="predicted"/>
<organism evidence="2 3">
    <name type="scientific">Spirulina subsalsa FACHB-351</name>
    <dbReference type="NCBI Taxonomy" id="234711"/>
    <lineage>
        <taxon>Bacteria</taxon>
        <taxon>Bacillati</taxon>
        <taxon>Cyanobacteriota</taxon>
        <taxon>Cyanophyceae</taxon>
        <taxon>Spirulinales</taxon>
        <taxon>Spirulinaceae</taxon>
        <taxon>Spirulina</taxon>
    </lineage>
</organism>
<dbReference type="PANTHER" id="PTHR15020">
    <property type="entry name" value="FLAVIN REDUCTASE-RELATED"/>
    <property type="match status" value="1"/>
</dbReference>
<name>A0ABT3L9X7_9CYAN</name>
<dbReference type="PANTHER" id="PTHR15020:SF42">
    <property type="entry name" value="NAD(P)-BINDING DOMAIN-CONTAINING PROTEIN"/>
    <property type="match status" value="1"/>
</dbReference>
<accession>A0ABT3L9X7</accession>
<dbReference type="Proteomes" id="UP001526426">
    <property type="component" value="Unassembled WGS sequence"/>
</dbReference>
<dbReference type="EMBL" id="JAIHOM010000125">
    <property type="protein sequence ID" value="MCW6038318.1"/>
    <property type="molecule type" value="Genomic_DNA"/>
</dbReference>
<sequence length="221" mass="24722">MTIKAFVAGATGRTGKQIVEVLTEKEIPVVALVRSLEKGKQLLPSSVELVVGDVLRPETWEKAIASCNVLLCATGATPSLDFTQPYRVDYEGTKNLITVAERQKLDHFVLVSSLCVSQFFHPLNLFWLVLYWKKLAEEALQQSQIPYTIVRPGGLLDYDTSESLIMETADTLFEGRIPRRKVAEVAVEALFSEKARQKIVEIITQADAPAQNWEQLFSRVV</sequence>
<dbReference type="SUPFAM" id="SSF51735">
    <property type="entry name" value="NAD(P)-binding Rossmann-fold domains"/>
    <property type="match status" value="1"/>
</dbReference>
<dbReference type="InterPro" id="IPR036291">
    <property type="entry name" value="NAD(P)-bd_dom_sf"/>
</dbReference>
<protein>
    <submittedName>
        <fullName evidence="2">SDR family oxidoreductase</fullName>
    </submittedName>
</protein>
<dbReference type="InterPro" id="IPR016040">
    <property type="entry name" value="NAD(P)-bd_dom"/>
</dbReference>
<evidence type="ECO:0000313" key="2">
    <source>
        <dbReference type="EMBL" id="MCW6038318.1"/>
    </source>
</evidence>
<dbReference type="Gene3D" id="3.40.50.720">
    <property type="entry name" value="NAD(P)-binding Rossmann-like Domain"/>
    <property type="match status" value="1"/>
</dbReference>